<evidence type="ECO:0000259" key="2">
    <source>
        <dbReference type="Pfam" id="PF00534"/>
    </source>
</evidence>
<keyword evidence="5" id="KW-1185">Reference proteome</keyword>
<dbReference type="RefSeq" id="WP_105534153.1">
    <property type="nucleotide sequence ID" value="NZ_PUGF01000034.1"/>
</dbReference>
<name>A0A2S9GSZ0_9BURK</name>
<comment type="caution">
    <text evidence="4">The sequence shown here is derived from an EMBL/GenBank/DDBJ whole genome shotgun (WGS) entry which is preliminary data.</text>
</comment>
<proteinExistence type="predicted"/>
<dbReference type="Pfam" id="PF12000">
    <property type="entry name" value="Glyco_trans_4_3"/>
    <property type="match status" value="1"/>
</dbReference>
<feature type="domain" description="Glycosyl transferase family 4" evidence="3">
    <location>
        <begin position="26"/>
        <end position="191"/>
    </location>
</feature>
<dbReference type="GO" id="GO:0009103">
    <property type="term" value="P:lipopolysaccharide biosynthetic process"/>
    <property type="evidence" value="ECO:0007669"/>
    <property type="project" value="TreeGrafter"/>
</dbReference>
<evidence type="ECO:0000313" key="5">
    <source>
        <dbReference type="Proteomes" id="UP000237839"/>
    </source>
</evidence>
<sequence length="409" mass="46243">MKILFIHQNFPGQYLHLARHLGAMPGNDVVFITQRTDADLPGVRKVLYKPQREVTRGVHHYLRETEAGVLNAQNVARVALSLKEAGFVPDVILGHNGWGEIWYLKEVFPTTPLIGYFEFFYRQHGADVGFEPGPAAIFDVGPRIRTKNIGNLLALDAADYGQCPTQWQKSLYPKEYQSKLHIVHEGVDTQLLVPDQAARFTIPNTDITLTTDDEVVTYVSRNLEPYRGFPSFMRSLPTILAQRPNAQVLVVGSDEVSYGPKLAGDKNFRQLLLEELGNSIDLKRVHFLGKVPYSSFMKVLQVSTVHVYLTYPFVLSWSMLEAMSIGCVIVGSRTQPVEEVIRDGENGVLVDIFSPEEITSRVVDVLTDRKAFEQIRQRARQTIVENYDLRSICLPAQLRLMKMAAQRML</sequence>
<dbReference type="OrthoDB" id="5416057at2"/>
<evidence type="ECO:0000259" key="3">
    <source>
        <dbReference type="Pfam" id="PF12000"/>
    </source>
</evidence>
<dbReference type="GO" id="GO:0016757">
    <property type="term" value="F:glycosyltransferase activity"/>
    <property type="evidence" value="ECO:0007669"/>
    <property type="project" value="InterPro"/>
</dbReference>
<dbReference type="InterPro" id="IPR022623">
    <property type="entry name" value="Glyco_trans_4"/>
</dbReference>
<evidence type="ECO:0000256" key="1">
    <source>
        <dbReference type="ARBA" id="ARBA00022679"/>
    </source>
</evidence>
<reference evidence="4 5" key="1">
    <citation type="submission" date="2018-02" db="EMBL/GenBank/DDBJ databases">
        <title>Solimicrobium silvestre gen. nov., sp. nov., isolated from alpine forest soil.</title>
        <authorList>
            <person name="Margesin R."/>
            <person name="Albuquerque L."/>
            <person name="Zhang D.-C."/>
            <person name="Froufe H.J.C."/>
            <person name="Severino R."/>
            <person name="Roxo I."/>
            <person name="Egas C."/>
            <person name="Da Costa M.S."/>
        </authorList>
    </citation>
    <scope>NUCLEOTIDE SEQUENCE [LARGE SCALE GENOMIC DNA]</scope>
    <source>
        <strain evidence="4 5">S20-91</strain>
    </source>
</reference>
<dbReference type="Proteomes" id="UP000237839">
    <property type="component" value="Unassembled WGS sequence"/>
</dbReference>
<evidence type="ECO:0000313" key="4">
    <source>
        <dbReference type="EMBL" id="PRC90842.1"/>
    </source>
</evidence>
<dbReference type="CDD" id="cd03818">
    <property type="entry name" value="GT4_ExpC-like"/>
    <property type="match status" value="1"/>
</dbReference>
<organism evidence="4 5">
    <name type="scientific">Solimicrobium silvestre</name>
    <dbReference type="NCBI Taxonomy" id="2099400"/>
    <lineage>
        <taxon>Bacteria</taxon>
        <taxon>Pseudomonadati</taxon>
        <taxon>Pseudomonadota</taxon>
        <taxon>Betaproteobacteria</taxon>
        <taxon>Burkholderiales</taxon>
        <taxon>Oxalobacteraceae</taxon>
        <taxon>Solimicrobium</taxon>
    </lineage>
</organism>
<dbReference type="PANTHER" id="PTHR46401">
    <property type="entry name" value="GLYCOSYLTRANSFERASE WBBK-RELATED"/>
    <property type="match status" value="1"/>
</dbReference>
<protein>
    <submittedName>
        <fullName evidence="4">Gkycosyl transferase family 4 group</fullName>
    </submittedName>
</protein>
<dbReference type="Pfam" id="PF00534">
    <property type="entry name" value="Glycos_transf_1"/>
    <property type="match status" value="1"/>
</dbReference>
<gene>
    <name evidence="4" type="ORF">S2091_4423</name>
</gene>
<dbReference type="EMBL" id="PUGF01000034">
    <property type="protein sequence ID" value="PRC90842.1"/>
    <property type="molecule type" value="Genomic_DNA"/>
</dbReference>
<dbReference type="Gene3D" id="3.40.50.2000">
    <property type="entry name" value="Glycogen Phosphorylase B"/>
    <property type="match status" value="2"/>
</dbReference>
<dbReference type="AlphaFoldDB" id="A0A2S9GSZ0"/>
<accession>A0A2S9GSZ0</accession>
<dbReference type="SUPFAM" id="SSF53756">
    <property type="entry name" value="UDP-Glycosyltransferase/glycogen phosphorylase"/>
    <property type="match status" value="1"/>
</dbReference>
<dbReference type="InterPro" id="IPR001296">
    <property type="entry name" value="Glyco_trans_1"/>
</dbReference>
<feature type="domain" description="Glycosyl transferase family 1" evidence="2">
    <location>
        <begin position="211"/>
        <end position="381"/>
    </location>
</feature>
<keyword evidence="1 4" id="KW-0808">Transferase</keyword>
<dbReference type="PANTHER" id="PTHR46401:SF2">
    <property type="entry name" value="GLYCOSYLTRANSFERASE WBBK-RELATED"/>
    <property type="match status" value="1"/>
</dbReference>